<accession>A0ABQ3VB15</accession>
<keyword evidence="2" id="KW-1185">Reference proteome</keyword>
<protein>
    <recommendedName>
        <fullName evidence="3">Tetratricopeptide repeat protein</fullName>
    </recommendedName>
</protein>
<dbReference type="Pfam" id="PF13374">
    <property type="entry name" value="TPR_10"/>
    <property type="match status" value="1"/>
</dbReference>
<gene>
    <name evidence="1" type="ORF">KSZ_10140</name>
</gene>
<dbReference type="InterPro" id="IPR011990">
    <property type="entry name" value="TPR-like_helical_dom_sf"/>
</dbReference>
<dbReference type="Proteomes" id="UP000635565">
    <property type="component" value="Unassembled WGS sequence"/>
</dbReference>
<evidence type="ECO:0000313" key="1">
    <source>
        <dbReference type="EMBL" id="GHO83008.1"/>
    </source>
</evidence>
<organism evidence="1 2">
    <name type="scientific">Dictyobacter formicarum</name>
    <dbReference type="NCBI Taxonomy" id="2778368"/>
    <lineage>
        <taxon>Bacteria</taxon>
        <taxon>Bacillati</taxon>
        <taxon>Chloroflexota</taxon>
        <taxon>Ktedonobacteria</taxon>
        <taxon>Ktedonobacterales</taxon>
        <taxon>Dictyobacteraceae</taxon>
        <taxon>Dictyobacter</taxon>
    </lineage>
</organism>
<proteinExistence type="predicted"/>
<dbReference type="EMBL" id="BNJJ01000002">
    <property type="protein sequence ID" value="GHO83008.1"/>
    <property type="molecule type" value="Genomic_DNA"/>
</dbReference>
<evidence type="ECO:0000313" key="2">
    <source>
        <dbReference type="Proteomes" id="UP000635565"/>
    </source>
</evidence>
<comment type="caution">
    <text evidence="1">The sequence shown here is derived from an EMBL/GenBank/DDBJ whole genome shotgun (WGS) entry which is preliminary data.</text>
</comment>
<name>A0ABQ3VB15_9CHLR</name>
<sequence>MLYELASYLHARARYHEAELLYQRALHIWELCLGIEHPQAQMFRANYYIFLQKKKSDTKQGE</sequence>
<dbReference type="Gene3D" id="1.25.40.10">
    <property type="entry name" value="Tetratricopeptide repeat domain"/>
    <property type="match status" value="1"/>
</dbReference>
<reference evidence="1 2" key="1">
    <citation type="journal article" date="2021" name="Int. J. Syst. Evol. Microbiol.">
        <title>Reticulibacter mediterranei gen. nov., sp. nov., within the new family Reticulibacteraceae fam. nov., and Ktedonospora formicarum gen. nov., sp. nov., Ktedonobacter robiniae sp. nov., Dictyobacter formicarum sp. nov. and Dictyobacter arantiisoli sp. nov., belonging to the class Ktedonobacteria.</title>
        <authorList>
            <person name="Yabe S."/>
            <person name="Zheng Y."/>
            <person name="Wang C.M."/>
            <person name="Sakai Y."/>
            <person name="Abe K."/>
            <person name="Yokota A."/>
            <person name="Donadio S."/>
            <person name="Cavaletti L."/>
            <person name="Monciardini P."/>
        </authorList>
    </citation>
    <scope>NUCLEOTIDE SEQUENCE [LARGE SCALE GENOMIC DNA]</scope>
    <source>
        <strain evidence="1 2">SOSP1-9</strain>
    </source>
</reference>
<evidence type="ECO:0008006" key="3">
    <source>
        <dbReference type="Google" id="ProtNLM"/>
    </source>
</evidence>